<feature type="transmembrane region" description="Helical" evidence="1">
    <location>
        <begin position="20"/>
        <end position="39"/>
    </location>
</feature>
<protein>
    <submittedName>
        <fullName evidence="2">Uncharacterized protein</fullName>
    </submittedName>
</protein>
<keyword evidence="1" id="KW-1133">Transmembrane helix</keyword>
<proteinExistence type="predicted"/>
<keyword evidence="3" id="KW-1185">Reference proteome</keyword>
<dbReference type="AlphaFoldDB" id="A0A8B6H2S7"/>
<name>A0A8B6H2S7_MYTGA</name>
<dbReference type="PANTHER" id="PTHR40472:SF11">
    <property type="entry name" value="RAPUNZEL 3-RELATED"/>
    <property type="match status" value="1"/>
</dbReference>
<accession>A0A8B6H2S7</accession>
<keyword evidence="1" id="KW-0812">Transmembrane</keyword>
<evidence type="ECO:0000256" key="1">
    <source>
        <dbReference type="SAM" id="Phobius"/>
    </source>
</evidence>
<reference evidence="2" key="1">
    <citation type="submission" date="2018-11" db="EMBL/GenBank/DDBJ databases">
        <authorList>
            <person name="Alioto T."/>
            <person name="Alioto T."/>
        </authorList>
    </citation>
    <scope>NUCLEOTIDE SEQUENCE</scope>
</reference>
<organism evidence="2 3">
    <name type="scientific">Mytilus galloprovincialis</name>
    <name type="common">Mediterranean mussel</name>
    <dbReference type="NCBI Taxonomy" id="29158"/>
    <lineage>
        <taxon>Eukaryota</taxon>
        <taxon>Metazoa</taxon>
        <taxon>Spiralia</taxon>
        <taxon>Lophotrochozoa</taxon>
        <taxon>Mollusca</taxon>
        <taxon>Bivalvia</taxon>
        <taxon>Autobranchia</taxon>
        <taxon>Pteriomorphia</taxon>
        <taxon>Mytilida</taxon>
        <taxon>Mytiloidea</taxon>
        <taxon>Mytilidae</taxon>
        <taxon>Mytilinae</taxon>
        <taxon>Mytilus</taxon>
    </lineage>
</organism>
<gene>
    <name evidence="2" type="ORF">MGAL_10B050894</name>
</gene>
<dbReference type="PANTHER" id="PTHR40472">
    <property type="entry name" value="RICIN B-TYPE LECTIN DOMAIN-CONTAINING PROTEIN"/>
    <property type="match status" value="1"/>
</dbReference>
<dbReference type="InterPro" id="IPR039051">
    <property type="entry name" value="SE-CTX-like"/>
</dbReference>
<evidence type="ECO:0000313" key="2">
    <source>
        <dbReference type="EMBL" id="VDI73593.1"/>
    </source>
</evidence>
<comment type="caution">
    <text evidence="2">The sequence shown here is derived from an EMBL/GenBank/DDBJ whole genome shotgun (WGS) entry which is preliminary data.</text>
</comment>
<evidence type="ECO:0000313" key="3">
    <source>
        <dbReference type="Proteomes" id="UP000596742"/>
    </source>
</evidence>
<keyword evidence="1" id="KW-0472">Membrane</keyword>
<dbReference type="OrthoDB" id="6060659at2759"/>
<dbReference type="EMBL" id="UYJE01009444">
    <property type="protein sequence ID" value="VDI73593.1"/>
    <property type="molecule type" value="Genomic_DNA"/>
</dbReference>
<sequence length="464" mass="53664">MAGLTTLTSMMVLYNRSSHTIYSCIYLFSLSFDFIISVLKSKWFSMAILLLILPRPAVSISEEMREAVTSGLETGKEIGELLSNKRFKSSLVKITRGIGPYLGALGPFVGIVLALNPIESEELSLMKDMMKNIDNRLDQVDNRFNDIERLIKWNVVQINFGQIEQRIKAVSREFQYIYNVPEAAVQNRKELYIWSYKSDYQNSGTKLYQAIVERQGTFQEDLGTSVLRFTRNNRKMTQLFLTGVMQLLLQAVKVELGYLSVNNFTHNLDYMTSDWEKRIQEVSDKFEQIDNQSVVNSHQQLVIDIDEYGVKNKGLSHKLFARELYDQLEEKYYWRHWIVISSHQLGGADHCAKVRGGYMKIRTYGRNLEVASVDENHPVMDMDLAEKDMTLVRVSERGGSWWRGYKTVHRQAAEICNYLDQSQSDASLVSAISSRAYSHYHYVAKALRFKQVVRNPYYTLIMWG</sequence>
<dbReference type="Proteomes" id="UP000596742">
    <property type="component" value="Unassembled WGS sequence"/>
</dbReference>